<proteinExistence type="predicted"/>
<dbReference type="Proteomes" id="UP001165481">
    <property type="component" value="Unassembled WGS sequence"/>
</dbReference>
<dbReference type="InterPro" id="IPR029039">
    <property type="entry name" value="Flavoprotein-like_sf"/>
</dbReference>
<keyword evidence="3" id="KW-0732">Signal</keyword>
<comment type="caution">
    <text evidence="5">The sequence shown here is derived from an EMBL/GenBank/DDBJ whole genome shotgun (WGS) entry which is preliminary data.</text>
</comment>
<dbReference type="InterPro" id="IPR008254">
    <property type="entry name" value="Flavodoxin/NO_synth"/>
</dbReference>
<feature type="domain" description="Flavodoxin-like" evidence="4">
    <location>
        <begin position="35"/>
        <end position="186"/>
    </location>
</feature>
<organism evidence="5 6">
    <name type="scientific">Mesosutterella faecium</name>
    <dbReference type="NCBI Taxonomy" id="2925194"/>
    <lineage>
        <taxon>Bacteria</taxon>
        <taxon>Pseudomonadati</taxon>
        <taxon>Pseudomonadota</taxon>
        <taxon>Betaproteobacteria</taxon>
        <taxon>Burkholderiales</taxon>
        <taxon>Sutterellaceae</taxon>
        <taxon>Mesosutterella</taxon>
    </lineage>
</organism>
<dbReference type="NCBIfam" id="TIGR01409">
    <property type="entry name" value="TAT_signal_seq"/>
    <property type="match status" value="1"/>
</dbReference>
<dbReference type="Pfam" id="PF12682">
    <property type="entry name" value="Flavodoxin_4"/>
    <property type="match status" value="1"/>
</dbReference>
<dbReference type="PANTHER" id="PTHR39201">
    <property type="entry name" value="EXPORTED PROTEIN-RELATED"/>
    <property type="match status" value="1"/>
</dbReference>
<protein>
    <submittedName>
        <fullName evidence="5">Flavodoxin</fullName>
    </submittedName>
</protein>
<reference evidence="5" key="1">
    <citation type="submission" date="2023-03" db="EMBL/GenBank/DDBJ databases">
        <title>Mesosutterella sp. nov. isolated from porcine feces.</title>
        <authorList>
            <person name="Yu S."/>
        </authorList>
    </citation>
    <scope>NUCLEOTIDE SEQUENCE</scope>
    <source>
        <strain evidence="5">AGMB02718</strain>
    </source>
</reference>
<dbReference type="EMBL" id="JAKZJU020000001">
    <property type="protein sequence ID" value="MDL2060001.1"/>
    <property type="molecule type" value="Genomic_DNA"/>
</dbReference>
<name>A0ABT7IQ43_9BURK</name>
<dbReference type="RefSeq" id="WP_243376299.1">
    <property type="nucleotide sequence ID" value="NZ_JAKZJU020000001.1"/>
</dbReference>
<keyword evidence="1" id="KW-0285">Flavoprotein</keyword>
<sequence length="190" mass="20788">MKHRFSPSRRSLLKAACGALAAAGLPGLAQAAPGKSIVILFSRTGNTALLAETVAKEKGFPLLRLQLQKPYAANYGDMTDIAREELRVDARREIATRIPDLSGYRNVFIATPLWWGHASIPMRTFLKDHPLAGKNIYPIITSGSSTPEDVVSDIRRFCPKASVQKEFWVPGSQAAGSRKELLAWLKAVGF</sequence>
<dbReference type="Gene3D" id="3.40.50.360">
    <property type="match status" value="1"/>
</dbReference>
<evidence type="ECO:0000259" key="4">
    <source>
        <dbReference type="Pfam" id="PF12682"/>
    </source>
</evidence>
<dbReference type="PANTHER" id="PTHR39201:SF1">
    <property type="entry name" value="FLAVODOXIN-LIKE DOMAIN-CONTAINING PROTEIN"/>
    <property type="match status" value="1"/>
</dbReference>
<evidence type="ECO:0000313" key="6">
    <source>
        <dbReference type="Proteomes" id="UP001165481"/>
    </source>
</evidence>
<feature type="signal peptide" evidence="3">
    <location>
        <begin position="1"/>
        <end position="31"/>
    </location>
</feature>
<evidence type="ECO:0000313" key="5">
    <source>
        <dbReference type="EMBL" id="MDL2060001.1"/>
    </source>
</evidence>
<keyword evidence="2" id="KW-0288">FMN</keyword>
<keyword evidence="6" id="KW-1185">Reference proteome</keyword>
<evidence type="ECO:0000256" key="1">
    <source>
        <dbReference type="ARBA" id="ARBA00022630"/>
    </source>
</evidence>
<feature type="chain" id="PRO_5045293323" evidence="3">
    <location>
        <begin position="32"/>
        <end position="190"/>
    </location>
</feature>
<dbReference type="PROSITE" id="PS51318">
    <property type="entry name" value="TAT"/>
    <property type="match status" value="1"/>
</dbReference>
<dbReference type="InterPro" id="IPR006311">
    <property type="entry name" value="TAT_signal"/>
</dbReference>
<dbReference type="InterPro" id="IPR019546">
    <property type="entry name" value="TAT_signal_bac_arc"/>
</dbReference>
<gene>
    <name evidence="5" type="ORF">MUN46_008660</name>
</gene>
<accession>A0ABT7IQ43</accession>
<dbReference type="SUPFAM" id="SSF52218">
    <property type="entry name" value="Flavoproteins"/>
    <property type="match status" value="1"/>
</dbReference>
<evidence type="ECO:0000256" key="3">
    <source>
        <dbReference type="SAM" id="SignalP"/>
    </source>
</evidence>
<evidence type="ECO:0000256" key="2">
    <source>
        <dbReference type="ARBA" id="ARBA00022643"/>
    </source>
</evidence>